<accession>A0A176YY30</accession>
<reference evidence="2 3" key="1">
    <citation type="submission" date="2016-03" db="EMBL/GenBank/DDBJ databases">
        <title>Draft Genome Sequence of the Strain BR 10245 (Bradyrhizobium sp.) isolated from nodules of Centrolobium paraense.</title>
        <authorList>
            <person name="Simoes-Araujo J.L.Sr."/>
            <person name="Barauna A.C."/>
            <person name="Silva K."/>
            <person name="Zilli J.E."/>
        </authorList>
    </citation>
    <scope>NUCLEOTIDE SEQUENCE [LARGE SCALE GENOMIC DNA]</scope>
    <source>
        <strain evidence="2 3">BR 10245</strain>
    </source>
</reference>
<evidence type="ECO:0000256" key="1">
    <source>
        <dbReference type="SAM" id="MobiDB-lite"/>
    </source>
</evidence>
<proteinExistence type="predicted"/>
<evidence type="ECO:0008006" key="4">
    <source>
        <dbReference type="Google" id="ProtNLM"/>
    </source>
</evidence>
<dbReference type="PROSITE" id="PS51257">
    <property type="entry name" value="PROKAR_LIPOPROTEIN"/>
    <property type="match status" value="1"/>
</dbReference>
<dbReference type="InterPro" id="IPR027587">
    <property type="entry name" value="TrbK"/>
</dbReference>
<dbReference type="NCBIfam" id="TIGR04360">
    <property type="entry name" value="other_trbK"/>
    <property type="match status" value="1"/>
</dbReference>
<evidence type="ECO:0000313" key="2">
    <source>
        <dbReference type="EMBL" id="OAF12301.1"/>
    </source>
</evidence>
<protein>
    <recommendedName>
        <fullName evidence="4">Conjugal transfer protein TrbK</fullName>
    </recommendedName>
</protein>
<dbReference type="RefSeq" id="WP_063698961.1">
    <property type="nucleotide sequence ID" value="NZ_LUUB01000041.1"/>
</dbReference>
<comment type="caution">
    <text evidence="2">The sequence shown here is derived from an EMBL/GenBank/DDBJ whole genome shotgun (WGS) entry which is preliminary data.</text>
</comment>
<sequence>MNMQKLSHIPYLMALALVALAIAACTIPLRGGEQQAKIAEPSSTSSDPLAAKLAECRSVTYEQKDALTECRKAWAEKRRQFLGQDARPLSDSRMPQAGSSLFVAPKDESRLPSGFPSIQQNGKE</sequence>
<keyword evidence="3" id="KW-1185">Reference proteome</keyword>
<dbReference type="Pfam" id="PF20084">
    <property type="entry name" value="TrbK"/>
    <property type="match status" value="1"/>
</dbReference>
<organism evidence="2 3">
    <name type="scientific">Bradyrhizobium centrolobii</name>
    <dbReference type="NCBI Taxonomy" id="1505087"/>
    <lineage>
        <taxon>Bacteria</taxon>
        <taxon>Pseudomonadati</taxon>
        <taxon>Pseudomonadota</taxon>
        <taxon>Alphaproteobacteria</taxon>
        <taxon>Hyphomicrobiales</taxon>
        <taxon>Nitrobacteraceae</taxon>
        <taxon>Bradyrhizobium</taxon>
    </lineage>
</organism>
<gene>
    <name evidence="2" type="ORF">AYJ54_06545</name>
</gene>
<feature type="region of interest" description="Disordered" evidence="1">
    <location>
        <begin position="84"/>
        <end position="124"/>
    </location>
</feature>
<evidence type="ECO:0000313" key="3">
    <source>
        <dbReference type="Proteomes" id="UP000076959"/>
    </source>
</evidence>
<dbReference type="Proteomes" id="UP000076959">
    <property type="component" value="Unassembled WGS sequence"/>
</dbReference>
<dbReference type="AlphaFoldDB" id="A0A176YY30"/>
<name>A0A176YY30_9BRAD</name>
<dbReference type="STRING" id="1505087.AYJ54_06545"/>
<dbReference type="EMBL" id="LUUB01000041">
    <property type="protein sequence ID" value="OAF12301.1"/>
    <property type="molecule type" value="Genomic_DNA"/>
</dbReference>